<dbReference type="OMA" id="YTIAREC"/>
<reference evidence="6" key="2">
    <citation type="submission" date="2025-08" db="UniProtKB">
        <authorList>
            <consortium name="Ensembl"/>
        </authorList>
    </citation>
    <scope>IDENTIFICATION</scope>
</reference>
<reference evidence="6" key="3">
    <citation type="submission" date="2025-09" db="UniProtKB">
        <authorList>
            <consortium name="Ensembl"/>
        </authorList>
    </citation>
    <scope>IDENTIFICATION</scope>
</reference>
<evidence type="ECO:0000256" key="3">
    <source>
        <dbReference type="ARBA" id="ARBA00022537"/>
    </source>
</evidence>
<protein>
    <submittedName>
        <fullName evidence="6">Uncharacterized protein</fullName>
    </submittedName>
</protein>
<dbReference type="InterPro" id="IPR009104">
    <property type="entry name" value="Anemon_actinoporin-like"/>
</dbReference>
<organism evidence="6 7">
    <name type="scientific">Salarias fasciatus</name>
    <name type="common">Jewelled blenny</name>
    <name type="synonym">Blennius fasciatus</name>
    <dbReference type="NCBI Taxonomy" id="181472"/>
    <lineage>
        <taxon>Eukaryota</taxon>
        <taxon>Metazoa</taxon>
        <taxon>Chordata</taxon>
        <taxon>Craniata</taxon>
        <taxon>Vertebrata</taxon>
        <taxon>Euteleostomi</taxon>
        <taxon>Actinopterygii</taxon>
        <taxon>Neopterygii</taxon>
        <taxon>Teleostei</taxon>
        <taxon>Neoteleostei</taxon>
        <taxon>Acanthomorphata</taxon>
        <taxon>Ovalentaria</taxon>
        <taxon>Blenniimorphae</taxon>
        <taxon>Blenniiformes</taxon>
        <taxon>Blennioidei</taxon>
        <taxon>Blenniidae</taxon>
        <taxon>Salariinae</taxon>
        <taxon>Salarias</taxon>
    </lineage>
</organism>
<dbReference type="Proteomes" id="UP000472267">
    <property type="component" value="Chromosome 4"/>
</dbReference>
<proteinExistence type="predicted"/>
<dbReference type="GO" id="GO:0046931">
    <property type="term" value="P:pore complex assembly"/>
    <property type="evidence" value="ECO:0007669"/>
    <property type="project" value="InterPro"/>
</dbReference>
<dbReference type="GO" id="GO:0051715">
    <property type="term" value="P:cytolysis in another organism"/>
    <property type="evidence" value="ECO:0007669"/>
    <property type="project" value="InterPro"/>
</dbReference>
<dbReference type="InterPro" id="IPR050677">
    <property type="entry name" value="Actinoporin_PFT"/>
</dbReference>
<dbReference type="SUPFAM" id="SSF63724">
    <property type="entry name" value="Cytolysin/lectin"/>
    <property type="match status" value="1"/>
</dbReference>
<dbReference type="Ensembl" id="ENSSFAT00005005477.1">
    <property type="protein sequence ID" value="ENSSFAP00005005177.1"/>
    <property type="gene ID" value="ENSSFAG00005003297.1"/>
</dbReference>
<dbReference type="GO" id="GO:0046930">
    <property type="term" value="C:pore complex"/>
    <property type="evidence" value="ECO:0007669"/>
    <property type="project" value="InterPro"/>
</dbReference>
<dbReference type="Gene3D" id="2.60.270.20">
    <property type="entry name" value="Cytolysin/lectin"/>
    <property type="match status" value="1"/>
</dbReference>
<name>A0A672FH97_SALFA</name>
<dbReference type="InParanoid" id="A0A672FH97"/>
<dbReference type="GO" id="GO:0044218">
    <property type="term" value="C:other organism cell membrane"/>
    <property type="evidence" value="ECO:0007669"/>
    <property type="project" value="UniProtKB-KW"/>
</dbReference>
<reference evidence="6" key="1">
    <citation type="submission" date="2019-06" db="EMBL/GenBank/DDBJ databases">
        <authorList>
            <consortium name="Wellcome Sanger Institute Data Sharing"/>
        </authorList>
    </citation>
    <scope>NUCLEOTIDE SEQUENCE [LARGE SCALE GENOMIC DNA]</scope>
</reference>
<dbReference type="InterPro" id="IPR015926">
    <property type="entry name" value="Cytolysin/lectin"/>
</dbReference>
<evidence type="ECO:0000313" key="7">
    <source>
        <dbReference type="Proteomes" id="UP000472267"/>
    </source>
</evidence>
<evidence type="ECO:0000256" key="5">
    <source>
        <dbReference type="ARBA" id="ARBA00023331"/>
    </source>
</evidence>
<keyword evidence="4" id="KW-0472">Membrane</keyword>
<dbReference type="PANTHER" id="PTHR40388:SF2">
    <property type="entry name" value="ACTINOPORIN-LIKE PROTEIN"/>
    <property type="match status" value="1"/>
</dbReference>
<evidence type="ECO:0000313" key="6">
    <source>
        <dbReference type="Ensembl" id="ENSSFAP00005005177.1"/>
    </source>
</evidence>
<dbReference type="Pfam" id="PF06369">
    <property type="entry name" value="Anemone_cytotox"/>
    <property type="match status" value="1"/>
</dbReference>
<keyword evidence="7" id="KW-1185">Reference proteome</keyword>
<evidence type="ECO:0000256" key="2">
    <source>
        <dbReference type="ARBA" id="ARBA00004532"/>
    </source>
</evidence>
<keyword evidence="5" id="KW-0166">Nematocyst</keyword>
<dbReference type="AlphaFoldDB" id="A0A672FH97"/>
<comment type="subcellular location">
    <subcellularLocation>
        <location evidence="2">Nematocyst</location>
    </subcellularLocation>
    <subcellularLocation>
        <location evidence="1">Target cell membrane</location>
    </subcellularLocation>
</comment>
<dbReference type="GO" id="GO:0015267">
    <property type="term" value="F:channel activity"/>
    <property type="evidence" value="ECO:0007669"/>
    <property type="project" value="InterPro"/>
</dbReference>
<evidence type="ECO:0000256" key="4">
    <source>
        <dbReference type="ARBA" id="ARBA00023298"/>
    </source>
</evidence>
<dbReference type="GO" id="GO:0042151">
    <property type="term" value="C:nematocyst"/>
    <property type="evidence" value="ECO:0007669"/>
    <property type="project" value="UniProtKB-SubCell"/>
</dbReference>
<dbReference type="PANTHER" id="PTHR40388">
    <property type="entry name" value="BRYOPORIN"/>
    <property type="match status" value="1"/>
</dbReference>
<keyword evidence="3" id="KW-1052">Target cell membrane</keyword>
<evidence type="ECO:0000256" key="1">
    <source>
        <dbReference type="ARBA" id="ARBA00004175"/>
    </source>
</evidence>
<dbReference type="GO" id="GO:0006812">
    <property type="term" value="P:monoatomic cation transport"/>
    <property type="evidence" value="ECO:0007669"/>
    <property type="project" value="InterPro"/>
</dbReference>
<accession>A0A672FH97</accession>
<sequence length="191" mass="20905">ATDAAVGAEAAAVGRAVAENTLTHRQCFIEIMNGCCNNYFKSFPPPNRWYVYSGSCASPFPPTVPSNALGSALFIKTPHTACGSVGVVTYDLLHDDDDQPSEKIAVMFSNPYDFNLFSNWYAVGIFDKSKQCDYDLYSEMYYGSSESFIRGQAGGEVLSHTGQRVSILATMSDANQPIVKVVLRERNINCL</sequence>
<keyword evidence="4" id="KW-1053">Target membrane</keyword>